<name>A0A3P6F755_BRAOL</name>
<keyword evidence="1" id="KW-1133">Transmembrane helix</keyword>
<evidence type="ECO:0000256" key="1">
    <source>
        <dbReference type="SAM" id="Phobius"/>
    </source>
</evidence>
<sequence>MLCEGRRSRRSTRREPSIWFSVLVLLVSLPYRLFCSPAMSREDSPTAAVLCLWEGNLR</sequence>
<gene>
    <name evidence="2" type="ORF">BOLC1T05856H</name>
</gene>
<dbReference type="AlphaFoldDB" id="A0A3P6F755"/>
<organism evidence="2">
    <name type="scientific">Brassica oleracea</name>
    <name type="common">Wild cabbage</name>
    <dbReference type="NCBI Taxonomy" id="3712"/>
    <lineage>
        <taxon>Eukaryota</taxon>
        <taxon>Viridiplantae</taxon>
        <taxon>Streptophyta</taxon>
        <taxon>Embryophyta</taxon>
        <taxon>Tracheophyta</taxon>
        <taxon>Spermatophyta</taxon>
        <taxon>Magnoliopsida</taxon>
        <taxon>eudicotyledons</taxon>
        <taxon>Gunneridae</taxon>
        <taxon>Pentapetalae</taxon>
        <taxon>rosids</taxon>
        <taxon>malvids</taxon>
        <taxon>Brassicales</taxon>
        <taxon>Brassicaceae</taxon>
        <taxon>Brassiceae</taxon>
        <taxon>Brassica</taxon>
    </lineage>
</organism>
<reference evidence="2" key="1">
    <citation type="submission" date="2018-11" db="EMBL/GenBank/DDBJ databases">
        <authorList>
            <consortium name="Genoscope - CEA"/>
            <person name="William W."/>
        </authorList>
    </citation>
    <scope>NUCLEOTIDE SEQUENCE</scope>
</reference>
<evidence type="ECO:0000313" key="2">
    <source>
        <dbReference type="EMBL" id="VDD53467.1"/>
    </source>
</evidence>
<accession>A0A3P6F755</accession>
<proteinExistence type="predicted"/>
<dbReference type="EMBL" id="LR031878">
    <property type="protein sequence ID" value="VDD53467.1"/>
    <property type="molecule type" value="Genomic_DNA"/>
</dbReference>
<feature type="transmembrane region" description="Helical" evidence="1">
    <location>
        <begin position="16"/>
        <end position="34"/>
    </location>
</feature>
<keyword evidence="1" id="KW-0472">Membrane</keyword>
<protein>
    <submittedName>
        <fullName evidence="2">Uncharacterized protein</fullName>
    </submittedName>
</protein>
<keyword evidence="1" id="KW-0812">Transmembrane</keyword>